<protein>
    <submittedName>
        <fullName evidence="3">Uncharacterized protein</fullName>
    </submittedName>
</protein>
<proteinExistence type="predicted"/>
<feature type="compositionally biased region" description="Gly residues" evidence="1">
    <location>
        <begin position="127"/>
        <end position="141"/>
    </location>
</feature>
<reference evidence="3" key="1">
    <citation type="submission" date="2023-03" db="EMBL/GenBank/DDBJ databases">
        <title>Massive genome expansion in bonnet fungi (Mycena s.s.) driven by repeated elements and novel gene families across ecological guilds.</title>
        <authorList>
            <consortium name="Lawrence Berkeley National Laboratory"/>
            <person name="Harder C.B."/>
            <person name="Miyauchi S."/>
            <person name="Viragh M."/>
            <person name="Kuo A."/>
            <person name="Thoen E."/>
            <person name="Andreopoulos B."/>
            <person name="Lu D."/>
            <person name="Skrede I."/>
            <person name="Drula E."/>
            <person name="Henrissat B."/>
            <person name="Morin E."/>
            <person name="Kohler A."/>
            <person name="Barry K."/>
            <person name="LaButti K."/>
            <person name="Morin E."/>
            <person name="Salamov A."/>
            <person name="Lipzen A."/>
            <person name="Mereny Z."/>
            <person name="Hegedus B."/>
            <person name="Baldrian P."/>
            <person name="Stursova M."/>
            <person name="Weitz H."/>
            <person name="Taylor A."/>
            <person name="Grigoriev I.V."/>
            <person name="Nagy L.G."/>
            <person name="Martin F."/>
            <person name="Kauserud H."/>
        </authorList>
    </citation>
    <scope>NUCLEOTIDE SEQUENCE</scope>
    <source>
        <strain evidence="3">CBHHK067</strain>
    </source>
</reference>
<feature type="chain" id="PRO_5041901242" evidence="2">
    <location>
        <begin position="17"/>
        <end position="141"/>
    </location>
</feature>
<evidence type="ECO:0000256" key="1">
    <source>
        <dbReference type="SAM" id="MobiDB-lite"/>
    </source>
</evidence>
<name>A0AAD7CTA0_MYCRO</name>
<sequence>MLLYVALLLYRPPVYCLYYIGDMVPDLLLHSLIVVPCRQGVFSRCDRAQHHPGTHLVAIHADGASASGRSAAADPRAKSVDEPVFAAATREVQCISSTYSAGNLETIRIAVREPSGGERSRTHRLGGLSGSTKGAGGDWRV</sequence>
<dbReference type="EMBL" id="JARKIE010000254">
    <property type="protein sequence ID" value="KAJ7661057.1"/>
    <property type="molecule type" value="Genomic_DNA"/>
</dbReference>
<organism evidence="3 4">
    <name type="scientific">Mycena rosella</name>
    <name type="common">Pink bonnet</name>
    <name type="synonym">Agaricus rosellus</name>
    <dbReference type="NCBI Taxonomy" id="1033263"/>
    <lineage>
        <taxon>Eukaryota</taxon>
        <taxon>Fungi</taxon>
        <taxon>Dikarya</taxon>
        <taxon>Basidiomycota</taxon>
        <taxon>Agaricomycotina</taxon>
        <taxon>Agaricomycetes</taxon>
        <taxon>Agaricomycetidae</taxon>
        <taxon>Agaricales</taxon>
        <taxon>Marasmiineae</taxon>
        <taxon>Mycenaceae</taxon>
        <taxon>Mycena</taxon>
    </lineage>
</organism>
<evidence type="ECO:0000313" key="3">
    <source>
        <dbReference type="EMBL" id="KAJ7661057.1"/>
    </source>
</evidence>
<evidence type="ECO:0000313" key="4">
    <source>
        <dbReference type="Proteomes" id="UP001221757"/>
    </source>
</evidence>
<dbReference type="Proteomes" id="UP001221757">
    <property type="component" value="Unassembled WGS sequence"/>
</dbReference>
<feature type="signal peptide" evidence="2">
    <location>
        <begin position="1"/>
        <end position="16"/>
    </location>
</feature>
<comment type="caution">
    <text evidence="3">The sequence shown here is derived from an EMBL/GenBank/DDBJ whole genome shotgun (WGS) entry which is preliminary data.</text>
</comment>
<dbReference type="AlphaFoldDB" id="A0AAD7CTA0"/>
<accession>A0AAD7CTA0</accession>
<keyword evidence="2" id="KW-0732">Signal</keyword>
<evidence type="ECO:0000256" key="2">
    <source>
        <dbReference type="SAM" id="SignalP"/>
    </source>
</evidence>
<feature type="region of interest" description="Disordered" evidence="1">
    <location>
        <begin position="113"/>
        <end position="141"/>
    </location>
</feature>
<gene>
    <name evidence="3" type="ORF">B0H17DRAFT_330125</name>
</gene>
<keyword evidence="4" id="KW-1185">Reference proteome</keyword>